<proteinExistence type="predicted"/>
<name>A0A0F9K6U9_9ZZZZ</name>
<evidence type="ECO:0000313" key="1">
    <source>
        <dbReference type="EMBL" id="KKM70371.1"/>
    </source>
</evidence>
<gene>
    <name evidence="1" type="ORF">LCGC14_1441430</name>
</gene>
<reference evidence="1" key="1">
    <citation type="journal article" date="2015" name="Nature">
        <title>Complex archaea that bridge the gap between prokaryotes and eukaryotes.</title>
        <authorList>
            <person name="Spang A."/>
            <person name="Saw J.H."/>
            <person name="Jorgensen S.L."/>
            <person name="Zaremba-Niedzwiedzka K."/>
            <person name="Martijn J."/>
            <person name="Lind A.E."/>
            <person name="van Eijk R."/>
            <person name="Schleper C."/>
            <person name="Guy L."/>
            <person name="Ettema T.J."/>
        </authorList>
    </citation>
    <scope>NUCLEOTIDE SEQUENCE</scope>
</reference>
<comment type="caution">
    <text evidence="1">The sequence shown here is derived from an EMBL/GenBank/DDBJ whole genome shotgun (WGS) entry which is preliminary data.</text>
</comment>
<protein>
    <submittedName>
        <fullName evidence="1">Uncharacterized protein</fullName>
    </submittedName>
</protein>
<accession>A0A0F9K6U9</accession>
<feature type="non-terminal residue" evidence="1">
    <location>
        <position position="328"/>
    </location>
</feature>
<dbReference type="EMBL" id="LAZR01009829">
    <property type="protein sequence ID" value="KKM70371.1"/>
    <property type="molecule type" value="Genomic_DNA"/>
</dbReference>
<dbReference type="AlphaFoldDB" id="A0A0F9K6U9"/>
<organism evidence="1">
    <name type="scientific">marine sediment metagenome</name>
    <dbReference type="NCBI Taxonomy" id="412755"/>
    <lineage>
        <taxon>unclassified sequences</taxon>
        <taxon>metagenomes</taxon>
        <taxon>ecological metagenomes</taxon>
    </lineage>
</organism>
<sequence>MSFPWIFHANFEAGDNSEWDSESDTDGVLDFPSYRELARFPFAHHAPFSGAYCMRVALAGGSSDATLAEADINIADTATSHFAFDMLIASDFTGTANDTIPILELLGTGPATVVALGIIYTTATDVITLGCGSATTGATPSTAGTLQLKRNTWYTIEMTANIETNSTGTIDVFITKAGDDANLTADIALTSQDHIAVEDGLFGVQDQETTTTGTILFDNFIQDDARVYPTPRYSLHPILTKSGHVFVGPGHIDIAGLLTDEANNVMRVWDTDTADTNATQTFVIELDINGTFTSFAGPIKFNRGCYVQLSGTNPRGEVILTSASDRPG</sequence>